<dbReference type="EMBL" id="FNUC01000004">
    <property type="protein sequence ID" value="SEF18109.1"/>
    <property type="molecule type" value="Genomic_DNA"/>
</dbReference>
<evidence type="ECO:0000313" key="7">
    <source>
        <dbReference type="Proteomes" id="UP000181980"/>
    </source>
</evidence>
<dbReference type="Proteomes" id="UP000181980">
    <property type="component" value="Unassembled WGS sequence"/>
</dbReference>
<protein>
    <submittedName>
        <fullName evidence="6">Putative aldouronate transport system substrate-binding protein</fullName>
    </submittedName>
</protein>
<organism evidence="6 7">
    <name type="scientific">Jiangella alba</name>
    <dbReference type="NCBI Taxonomy" id="561176"/>
    <lineage>
        <taxon>Bacteria</taxon>
        <taxon>Bacillati</taxon>
        <taxon>Actinomycetota</taxon>
        <taxon>Actinomycetes</taxon>
        <taxon>Jiangellales</taxon>
        <taxon>Jiangellaceae</taxon>
        <taxon>Jiangella</taxon>
    </lineage>
</organism>
<keyword evidence="3" id="KW-0813">Transport</keyword>
<dbReference type="RefSeq" id="WP_141711640.1">
    <property type="nucleotide sequence ID" value="NZ_FNUC01000004.1"/>
</dbReference>
<dbReference type="OrthoDB" id="3225049at2"/>
<reference evidence="7" key="1">
    <citation type="submission" date="2016-10" db="EMBL/GenBank/DDBJ databases">
        <authorList>
            <person name="Varghese N."/>
            <person name="Submissions S."/>
        </authorList>
    </citation>
    <scope>NUCLEOTIDE SEQUENCE [LARGE SCALE GENOMIC DNA]</scope>
    <source>
        <strain evidence="7">DSM 45237</strain>
    </source>
</reference>
<comment type="similarity">
    <text evidence="2">Belongs to the bacterial solute-binding protein 1 family.</text>
</comment>
<dbReference type="Gene3D" id="3.40.190.10">
    <property type="entry name" value="Periplasmic binding protein-like II"/>
    <property type="match status" value="2"/>
</dbReference>
<dbReference type="GO" id="GO:0030313">
    <property type="term" value="C:cell envelope"/>
    <property type="evidence" value="ECO:0007669"/>
    <property type="project" value="UniProtKB-SubCell"/>
</dbReference>
<keyword evidence="7" id="KW-1185">Reference proteome</keyword>
<dbReference type="InterPro" id="IPR050490">
    <property type="entry name" value="Bact_solute-bd_prot1"/>
</dbReference>
<gene>
    <name evidence="6" type="ORF">SAMN04488561_6226</name>
</gene>
<dbReference type="SUPFAM" id="SSF53850">
    <property type="entry name" value="Periplasmic binding protein-like II"/>
    <property type="match status" value="1"/>
</dbReference>
<feature type="signal peptide" evidence="5">
    <location>
        <begin position="1"/>
        <end position="26"/>
    </location>
</feature>
<dbReference type="STRING" id="561176.SAMN04488561_6226"/>
<evidence type="ECO:0000256" key="5">
    <source>
        <dbReference type="SAM" id="SignalP"/>
    </source>
</evidence>
<sequence>MRTCRTRAAGTAVALLLAASALTACGDDGNGAGDGAPPELEIAVGGAADQVTVPDDNPIKEALEEQVGATITSVRTPENLAAMLAAGDAPDFFRLNRTQLDLYASQGLLLDLTPYRDRLQEYIDFVGEDVFELGVIDGKPQAVVRKPAPASYVTYWIRADWLATLGLALPTTVEDFEQVLQAFTTGDPDGNGSADTYGLTGSSTAFNPFAPLWGSFGTAGPGRFYVEDGAVVNGYTDPDTPAAVEYVQRLVGSGVVDPDSFSIDFNEARDRAFQGRAGVMAAGWDAMKKQEFVDAAAAAQPGADWQQLPVMSGPAGDGYITLDPYGASFFAVPASVGEDEAKVDALIDLLNYVSTDEGNRLVSFGVEGTHYTADGDTLAALPALDEDGGYFFVYQLTGRDEETYLEVKFPDEKPFIDVAAAQPLTLVYDSLVVPPEGYTASDAERYATEQLVQFLTGAKSLADYDAFVDELTGQFRYAELIDAGAAQLDELGLTD</sequence>
<comment type="subcellular location">
    <subcellularLocation>
        <location evidence="1">Cell envelope</location>
    </subcellularLocation>
</comment>
<feature type="chain" id="PRO_5010307468" evidence="5">
    <location>
        <begin position="27"/>
        <end position="495"/>
    </location>
</feature>
<name>A0A1H5PWN0_9ACTN</name>
<evidence type="ECO:0000256" key="2">
    <source>
        <dbReference type="ARBA" id="ARBA00008520"/>
    </source>
</evidence>
<evidence type="ECO:0000256" key="1">
    <source>
        <dbReference type="ARBA" id="ARBA00004196"/>
    </source>
</evidence>
<evidence type="ECO:0000256" key="4">
    <source>
        <dbReference type="ARBA" id="ARBA00022729"/>
    </source>
</evidence>
<dbReference type="PANTHER" id="PTHR43649:SF31">
    <property type="entry name" value="SN-GLYCEROL-3-PHOSPHATE-BINDING PERIPLASMIC PROTEIN UGPB"/>
    <property type="match status" value="1"/>
</dbReference>
<accession>A0A1H5PWN0</accession>
<dbReference type="Pfam" id="PF13416">
    <property type="entry name" value="SBP_bac_8"/>
    <property type="match status" value="1"/>
</dbReference>
<dbReference type="InterPro" id="IPR006059">
    <property type="entry name" value="SBP"/>
</dbReference>
<evidence type="ECO:0000313" key="6">
    <source>
        <dbReference type="EMBL" id="SEF18109.1"/>
    </source>
</evidence>
<proteinExistence type="inferred from homology"/>
<evidence type="ECO:0000256" key="3">
    <source>
        <dbReference type="ARBA" id="ARBA00022448"/>
    </source>
</evidence>
<dbReference type="PANTHER" id="PTHR43649">
    <property type="entry name" value="ARABINOSE-BINDING PROTEIN-RELATED"/>
    <property type="match status" value="1"/>
</dbReference>
<dbReference type="PROSITE" id="PS51257">
    <property type="entry name" value="PROKAR_LIPOPROTEIN"/>
    <property type="match status" value="1"/>
</dbReference>
<keyword evidence="4 5" id="KW-0732">Signal</keyword>
<dbReference type="AlphaFoldDB" id="A0A1H5PWN0"/>